<dbReference type="Gene3D" id="3.40.50.1820">
    <property type="entry name" value="alpha/beta hydrolase"/>
    <property type="match status" value="2"/>
</dbReference>
<name>A0A067MMG3_BOTB1</name>
<evidence type="ECO:0000256" key="3">
    <source>
        <dbReference type="ARBA" id="ARBA00022729"/>
    </source>
</evidence>
<keyword evidence="3" id="KW-0732">Signal</keyword>
<proteinExistence type="inferred from homology"/>
<evidence type="ECO:0000256" key="1">
    <source>
        <dbReference type="ARBA" id="ARBA00011079"/>
    </source>
</evidence>
<evidence type="ECO:0000256" key="2">
    <source>
        <dbReference type="ARBA" id="ARBA00022670"/>
    </source>
</evidence>
<reference evidence="7" key="1">
    <citation type="journal article" date="2014" name="Proc. Natl. Acad. Sci. U.S.A.">
        <title>Extensive sampling of basidiomycete genomes demonstrates inadequacy of the white-rot/brown-rot paradigm for wood decay fungi.</title>
        <authorList>
            <person name="Riley R."/>
            <person name="Salamov A.A."/>
            <person name="Brown D.W."/>
            <person name="Nagy L.G."/>
            <person name="Floudas D."/>
            <person name="Held B.W."/>
            <person name="Levasseur A."/>
            <person name="Lombard V."/>
            <person name="Morin E."/>
            <person name="Otillar R."/>
            <person name="Lindquist E.A."/>
            <person name="Sun H."/>
            <person name="LaButti K.M."/>
            <person name="Schmutz J."/>
            <person name="Jabbour D."/>
            <person name="Luo H."/>
            <person name="Baker S.E."/>
            <person name="Pisabarro A.G."/>
            <person name="Walton J.D."/>
            <person name="Blanchette R.A."/>
            <person name="Henrissat B."/>
            <person name="Martin F."/>
            <person name="Cullen D."/>
            <person name="Hibbett D.S."/>
            <person name="Grigoriev I.V."/>
        </authorList>
    </citation>
    <scope>NUCLEOTIDE SEQUENCE [LARGE SCALE GENOMIC DNA]</scope>
    <source>
        <strain evidence="7">FD-172 SS1</strain>
    </source>
</reference>
<dbReference type="GO" id="GO:0008239">
    <property type="term" value="F:dipeptidyl-peptidase activity"/>
    <property type="evidence" value="ECO:0007669"/>
    <property type="project" value="TreeGrafter"/>
</dbReference>
<dbReference type="InParanoid" id="A0A067MMG3"/>
<evidence type="ECO:0008006" key="8">
    <source>
        <dbReference type="Google" id="ProtNLM"/>
    </source>
</evidence>
<evidence type="ECO:0000256" key="4">
    <source>
        <dbReference type="ARBA" id="ARBA00022801"/>
    </source>
</evidence>
<dbReference type="Proteomes" id="UP000027195">
    <property type="component" value="Unassembled WGS sequence"/>
</dbReference>
<keyword evidence="5" id="KW-0325">Glycoprotein</keyword>
<dbReference type="InterPro" id="IPR029058">
    <property type="entry name" value="AB_hydrolase_fold"/>
</dbReference>
<accession>A0A067MMG3</accession>
<comment type="similarity">
    <text evidence="1">Belongs to the peptidase S28 family.</text>
</comment>
<evidence type="ECO:0000256" key="5">
    <source>
        <dbReference type="ARBA" id="ARBA00023180"/>
    </source>
</evidence>
<dbReference type="PANTHER" id="PTHR11010:SF117">
    <property type="entry name" value="SERINE PROTEASE 16"/>
    <property type="match status" value="1"/>
</dbReference>
<keyword evidence="7" id="KW-1185">Reference proteome</keyword>
<evidence type="ECO:0000313" key="6">
    <source>
        <dbReference type="EMBL" id="KDQ15895.1"/>
    </source>
</evidence>
<gene>
    <name evidence="6" type="ORF">BOTBODRAFT_54372</name>
</gene>
<dbReference type="OrthoDB" id="2130629at2759"/>
<dbReference type="InterPro" id="IPR008758">
    <property type="entry name" value="Peptidase_S28"/>
</dbReference>
<keyword evidence="2" id="KW-0645">Protease</keyword>
<evidence type="ECO:0000313" key="7">
    <source>
        <dbReference type="Proteomes" id="UP000027195"/>
    </source>
</evidence>
<protein>
    <recommendedName>
        <fullName evidence="8">Peptidase S28</fullName>
    </recommendedName>
</protein>
<sequence>MKNIEKKLDTNPNFTAYYFSQPVDHFDTRDTRTFGQRYWVSDRHYVSGGPVIVLDGGETSGEDRLPFLDTGIVDILAKATGGLGVVLEHRYYGESIPVADFSTDNMRWLTNAQALEDSARFMRNVKFRIDGVERDMTAPSTPWIYYGGSYAGARAAHMRVLYPDIVFGAIASSAVTHAEVQYWEYWEAIRLTADRNCIDRISKAVSFIDGALSVPILRTKLKALFGLGGLRDDSDFASVLLNPLEHVQNQNWDPEEDNGTWKEFCAALAEDRGSSAIGWVRTLGAVGNYARWIRKNVVSQCSDEKTVEECFGTQDDSKFQDLSTDSSWRAWTWQVCTEWGYYTTAPPDPAHARIVSKRLSLEYLAKVCKQAFPAGKEISVPAWPNVTAVNALGDFGLAADRLAFVDGSDDPWMPATPHSWHAPQRTDTRARPFKLIPGGVHHHDENGRADEPAHIRAIHRDEVVFVTGWLAGWRPGANGRSAGRVAGYGE</sequence>
<dbReference type="GO" id="GO:0070008">
    <property type="term" value="F:serine-type exopeptidase activity"/>
    <property type="evidence" value="ECO:0007669"/>
    <property type="project" value="InterPro"/>
</dbReference>
<organism evidence="6 7">
    <name type="scientific">Botryobasidium botryosum (strain FD-172 SS1)</name>
    <dbReference type="NCBI Taxonomy" id="930990"/>
    <lineage>
        <taxon>Eukaryota</taxon>
        <taxon>Fungi</taxon>
        <taxon>Dikarya</taxon>
        <taxon>Basidiomycota</taxon>
        <taxon>Agaricomycotina</taxon>
        <taxon>Agaricomycetes</taxon>
        <taxon>Cantharellales</taxon>
        <taxon>Botryobasidiaceae</taxon>
        <taxon>Botryobasidium</taxon>
    </lineage>
</organism>
<dbReference type="HOGENOM" id="CLU_023630_0_0_1"/>
<dbReference type="AlphaFoldDB" id="A0A067MMG3"/>
<dbReference type="GO" id="GO:0006508">
    <property type="term" value="P:proteolysis"/>
    <property type="evidence" value="ECO:0007669"/>
    <property type="project" value="UniProtKB-KW"/>
</dbReference>
<dbReference type="Pfam" id="PF05577">
    <property type="entry name" value="Peptidase_S28"/>
    <property type="match status" value="1"/>
</dbReference>
<dbReference type="PANTHER" id="PTHR11010">
    <property type="entry name" value="PROTEASE S28 PRO-X CARBOXYPEPTIDASE-RELATED"/>
    <property type="match status" value="1"/>
</dbReference>
<dbReference type="SUPFAM" id="SSF53474">
    <property type="entry name" value="alpha/beta-Hydrolases"/>
    <property type="match status" value="1"/>
</dbReference>
<keyword evidence="4" id="KW-0378">Hydrolase</keyword>
<dbReference type="EMBL" id="KL198030">
    <property type="protein sequence ID" value="KDQ15895.1"/>
    <property type="molecule type" value="Genomic_DNA"/>
</dbReference>